<dbReference type="AlphaFoldDB" id="A0A6P8SR57"/>
<protein>
    <recommendedName>
        <fullName evidence="12">Taste receptor type 2</fullName>
    </recommendedName>
</protein>
<dbReference type="Gene3D" id="1.20.1070.10">
    <property type="entry name" value="Rhodopsin 7-helix transmembrane proteins"/>
    <property type="match status" value="1"/>
</dbReference>
<keyword evidence="7 12" id="KW-0297">G-protein coupled receptor</keyword>
<keyword evidence="4 12" id="KW-0716">Sensory transduction</keyword>
<evidence type="ECO:0000256" key="4">
    <source>
        <dbReference type="ARBA" id="ARBA00022606"/>
    </source>
</evidence>
<accession>A0A6P8SR57</accession>
<keyword evidence="14" id="KW-1185">Reference proteome</keyword>
<comment type="subcellular location">
    <subcellularLocation>
        <location evidence="1 12">Membrane</location>
        <topology evidence="1 12">Multi-pass membrane protein</topology>
    </subcellularLocation>
</comment>
<dbReference type="FunCoup" id="A0A6P8SR57">
    <property type="interactions" value="587"/>
</dbReference>
<feature type="transmembrane region" description="Helical" evidence="13">
    <location>
        <begin position="84"/>
        <end position="107"/>
    </location>
</feature>
<evidence type="ECO:0000256" key="2">
    <source>
        <dbReference type="ARBA" id="ARBA00007376"/>
    </source>
</evidence>
<evidence type="ECO:0000256" key="12">
    <source>
        <dbReference type="RuleBase" id="RU004424"/>
    </source>
</evidence>
<keyword evidence="3 12" id="KW-0919">Taste</keyword>
<keyword evidence="9 12" id="KW-0675">Receptor</keyword>
<feature type="transmembrane region" description="Helical" evidence="13">
    <location>
        <begin position="252"/>
        <end position="280"/>
    </location>
</feature>
<name>A0A6P8SR57_GEOSA</name>
<dbReference type="PANTHER" id="PTHR11394:SF47">
    <property type="entry name" value="TASTE RECEPTOR TYPE 2 MEMBER 40"/>
    <property type="match status" value="1"/>
</dbReference>
<dbReference type="GO" id="GO:0033038">
    <property type="term" value="F:bitter taste receptor activity"/>
    <property type="evidence" value="ECO:0007669"/>
    <property type="project" value="InterPro"/>
</dbReference>
<dbReference type="FunFam" id="1.20.1070.10:FF:000055">
    <property type="entry name" value="Taste receptor type 2"/>
    <property type="match status" value="1"/>
</dbReference>
<dbReference type="CDD" id="cd13950">
    <property type="entry name" value="7tm_TAS2R"/>
    <property type="match status" value="1"/>
</dbReference>
<dbReference type="Proteomes" id="UP000515159">
    <property type="component" value="Chromosome 1"/>
</dbReference>
<evidence type="ECO:0000313" key="15">
    <source>
        <dbReference type="RefSeq" id="XP_033817371.1"/>
    </source>
</evidence>
<comment type="similarity">
    <text evidence="2 11">Belongs to the G-protein coupled receptor T2R family.</text>
</comment>
<evidence type="ECO:0000256" key="9">
    <source>
        <dbReference type="ARBA" id="ARBA00023170"/>
    </source>
</evidence>
<evidence type="ECO:0000256" key="10">
    <source>
        <dbReference type="ARBA" id="ARBA00023224"/>
    </source>
</evidence>
<feature type="transmembrane region" description="Helical" evidence="13">
    <location>
        <begin position="6"/>
        <end position="33"/>
    </location>
</feature>
<organism evidence="14 15">
    <name type="scientific">Geotrypetes seraphini</name>
    <name type="common">Gaboon caecilian</name>
    <name type="synonym">Caecilia seraphini</name>
    <dbReference type="NCBI Taxonomy" id="260995"/>
    <lineage>
        <taxon>Eukaryota</taxon>
        <taxon>Metazoa</taxon>
        <taxon>Chordata</taxon>
        <taxon>Craniata</taxon>
        <taxon>Vertebrata</taxon>
        <taxon>Euteleostomi</taxon>
        <taxon>Amphibia</taxon>
        <taxon>Gymnophiona</taxon>
        <taxon>Geotrypetes</taxon>
    </lineage>
</organism>
<dbReference type="KEGG" id="gsh:117368125"/>
<proteinExistence type="inferred from homology"/>
<feature type="transmembrane region" description="Helical" evidence="13">
    <location>
        <begin position="128"/>
        <end position="152"/>
    </location>
</feature>
<evidence type="ECO:0000256" key="5">
    <source>
        <dbReference type="ARBA" id="ARBA00022692"/>
    </source>
</evidence>
<evidence type="ECO:0000256" key="8">
    <source>
        <dbReference type="ARBA" id="ARBA00023136"/>
    </source>
</evidence>
<dbReference type="GO" id="GO:0004930">
    <property type="term" value="F:G protein-coupled receptor activity"/>
    <property type="evidence" value="ECO:0007669"/>
    <property type="project" value="UniProtKB-KW"/>
</dbReference>
<evidence type="ECO:0000256" key="6">
    <source>
        <dbReference type="ARBA" id="ARBA00022989"/>
    </source>
</evidence>
<evidence type="ECO:0000256" key="3">
    <source>
        <dbReference type="ARBA" id="ARBA00022480"/>
    </source>
</evidence>
<feature type="transmembrane region" description="Helical" evidence="13">
    <location>
        <begin position="286"/>
        <end position="309"/>
    </location>
</feature>
<dbReference type="RefSeq" id="XP_033817371.1">
    <property type="nucleotide sequence ID" value="XM_033961480.1"/>
</dbReference>
<dbReference type="InterPro" id="IPR007960">
    <property type="entry name" value="TAS2R"/>
</dbReference>
<evidence type="ECO:0000256" key="13">
    <source>
        <dbReference type="SAM" id="Phobius"/>
    </source>
</evidence>
<keyword evidence="6 13" id="KW-1133">Transmembrane helix</keyword>
<gene>
    <name evidence="15" type="primary">LOC117368125</name>
</gene>
<dbReference type="OrthoDB" id="8876749at2759"/>
<dbReference type="SUPFAM" id="SSF81321">
    <property type="entry name" value="Family A G protein-coupled receptor-like"/>
    <property type="match status" value="1"/>
</dbReference>
<dbReference type="GeneID" id="117368125"/>
<dbReference type="PANTHER" id="PTHR11394">
    <property type="entry name" value="TASTE RECEPTOR TYPE 2"/>
    <property type="match status" value="1"/>
</dbReference>
<keyword evidence="8 12" id="KW-0472">Membrane</keyword>
<dbReference type="GO" id="GO:0016020">
    <property type="term" value="C:membrane"/>
    <property type="evidence" value="ECO:0007669"/>
    <property type="project" value="UniProtKB-SubCell"/>
</dbReference>
<reference evidence="15" key="1">
    <citation type="submission" date="2025-08" db="UniProtKB">
        <authorList>
            <consortium name="RefSeq"/>
        </authorList>
    </citation>
    <scope>IDENTIFICATION</scope>
</reference>
<dbReference type="InParanoid" id="A0A6P8SR57"/>
<evidence type="ECO:0000313" key="14">
    <source>
        <dbReference type="Proteomes" id="UP000515159"/>
    </source>
</evidence>
<keyword evidence="10 12" id="KW-0807">Transducer</keyword>
<feature type="transmembrane region" description="Helical" evidence="13">
    <location>
        <begin position="210"/>
        <end position="231"/>
    </location>
</feature>
<evidence type="ECO:0000256" key="1">
    <source>
        <dbReference type="ARBA" id="ARBA00004141"/>
    </source>
</evidence>
<keyword evidence="5 12" id="KW-0812">Transmembrane</keyword>
<dbReference type="Pfam" id="PF05296">
    <property type="entry name" value="TAS2R"/>
    <property type="match status" value="1"/>
</dbReference>
<evidence type="ECO:0000256" key="11">
    <source>
        <dbReference type="RuleBase" id="RU004423"/>
    </source>
</evidence>
<sequence>MLDPVRIVILITLAAFTLLGSVVNGFIVAVNYIDWVKTRNLTPTDIILISVGAARFCFQWNIFLEEIVSEFYSDFLAQAQSGTFSTVTIFLELSGLWFACWLSVFYCAKIANFSHPLFLFVKLKIPRIISWLLLGSILASLVTSIPAAWGLFKEYQRNATTDLPLTSWSLTNCTLAWHEYQNKTTKEISPNMSEGKAQYKKFHLIPILSLGYSLPFFICCVAVFLLIGSLWRHTRQMNGNMMGFRNPNLEAHFIAIKAMASLLFFYMFYFTFLILDIVYLFSNNDLWKYVTLFVSVSYPSLHSMILILSNSKLKQSLVRIIHLKIHGSNF</sequence>
<evidence type="ECO:0000256" key="7">
    <source>
        <dbReference type="ARBA" id="ARBA00023040"/>
    </source>
</evidence>